<evidence type="ECO:0000256" key="1">
    <source>
        <dbReference type="ARBA" id="ARBA00001974"/>
    </source>
</evidence>
<keyword evidence="8" id="KW-1185">Reference proteome</keyword>
<evidence type="ECO:0000259" key="6">
    <source>
        <dbReference type="Pfam" id="PF01565"/>
    </source>
</evidence>
<dbReference type="GeneID" id="18925455"/>
<dbReference type="VEuPathDB" id="FungiDB:MELLADRAFT_114738"/>
<dbReference type="GO" id="GO:0050660">
    <property type="term" value="F:flavin adenine dinucleotide binding"/>
    <property type="evidence" value="ECO:0007669"/>
    <property type="project" value="InterPro"/>
</dbReference>
<evidence type="ECO:0000313" key="7">
    <source>
        <dbReference type="EMBL" id="EGF96920.1"/>
    </source>
</evidence>
<dbReference type="RefSeq" id="XP_007419812.1">
    <property type="nucleotide sequence ID" value="XM_007419750.1"/>
</dbReference>
<keyword evidence="5" id="KW-0560">Oxidoreductase</keyword>
<dbReference type="AlphaFoldDB" id="F4SEK7"/>
<keyword evidence="4" id="KW-0274">FAD</keyword>
<dbReference type="Gene3D" id="3.30.465.10">
    <property type="match status" value="1"/>
</dbReference>
<dbReference type="EMBL" id="GL883486">
    <property type="protein sequence ID" value="EGF96920.1"/>
    <property type="molecule type" value="Genomic_DNA"/>
</dbReference>
<dbReference type="InterPro" id="IPR006094">
    <property type="entry name" value="Oxid_FAD_bind_N"/>
</dbReference>
<accession>F4SEK7</accession>
<dbReference type="InterPro" id="IPR050416">
    <property type="entry name" value="FAD-linked_Oxidoreductase"/>
</dbReference>
<dbReference type="KEGG" id="mlr:MELLADRAFT_114738"/>
<reference evidence="8" key="1">
    <citation type="journal article" date="2011" name="Proc. Natl. Acad. Sci. U.S.A.">
        <title>Obligate biotrophy features unraveled by the genomic analysis of rust fungi.</title>
        <authorList>
            <person name="Duplessis S."/>
            <person name="Cuomo C.A."/>
            <person name="Lin Y.-C."/>
            <person name="Aerts A."/>
            <person name="Tisserant E."/>
            <person name="Veneault-Fourrey C."/>
            <person name="Joly D.L."/>
            <person name="Hacquard S."/>
            <person name="Amselem J."/>
            <person name="Cantarel B.L."/>
            <person name="Chiu R."/>
            <person name="Coutinho P.M."/>
            <person name="Feau N."/>
            <person name="Field M."/>
            <person name="Frey P."/>
            <person name="Gelhaye E."/>
            <person name="Goldberg J."/>
            <person name="Grabherr M.G."/>
            <person name="Kodira C.D."/>
            <person name="Kohler A."/>
            <person name="Kuees U."/>
            <person name="Lindquist E.A."/>
            <person name="Lucas S.M."/>
            <person name="Mago R."/>
            <person name="Mauceli E."/>
            <person name="Morin E."/>
            <person name="Murat C."/>
            <person name="Pangilinan J.L."/>
            <person name="Park R."/>
            <person name="Pearson M."/>
            <person name="Quesneville H."/>
            <person name="Rouhier N."/>
            <person name="Sakthikumar S."/>
            <person name="Salamov A.A."/>
            <person name="Schmutz J."/>
            <person name="Selles B."/>
            <person name="Shapiro H."/>
            <person name="Tanguay P."/>
            <person name="Tuskan G.A."/>
            <person name="Henrissat B."/>
            <person name="Van de Peer Y."/>
            <person name="Rouze P."/>
            <person name="Ellis J.G."/>
            <person name="Dodds P.N."/>
            <person name="Schein J.E."/>
            <person name="Zhong S."/>
            <person name="Hamelin R.C."/>
            <person name="Grigoriev I.V."/>
            <person name="Szabo L.J."/>
            <person name="Martin F."/>
        </authorList>
    </citation>
    <scope>NUCLEOTIDE SEQUENCE [LARGE SCALE GENOMIC DNA]</scope>
    <source>
        <strain evidence="8">98AG31 / pathotype 3-4-7</strain>
    </source>
</reference>
<dbReference type="SUPFAM" id="SSF56176">
    <property type="entry name" value="FAD-binding/transporter-associated domain-like"/>
    <property type="match status" value="1"/>
</dbReference>
<dbReference type="Proteomes" id="UP000001072">
    <property type="component" value="Unassembled WGS sequence"/>
</dbReference>
<dbReference type="InParanoid" id="F4SEK7"/>
<sequence length="154" mass="16519">MLRSFLPASWTNNAVFPGDLSYDELATPCKKRLSYIRASIVFPNSTQGVLWSVIAAFQEKLQVSARFGGHSYAASGSGGAKGTLVVDLSRLKTIFVNQSTCQAVIGTGNRLGDIAVELYFQGRRALPRGTHPYMGIRGHPHTAFGGSSSLDLAL</sequence>
<dbReference type="PANTHER" id="PTHR42973">
    <property type="entry name" value="BINDING OXIDOREDUCTASE, PUTATIVE (AFU_ORTHOLOGUE AFUA_1G17690)-RELATED"/>
    <property type="match status" value="1"/>
</dbReference>
<evidence type="ECO:0000256" key="5">
    <source>
        <dbReference type="ARBA" id="ARBA00023002"/>
    </source>
</evidence>
<evidence type="ECO:0000256" key="4">
    <source>
        <dbReference type="ARBA" id="ARBA00022827"/>
    </source>
</evidence>
<organism evidence="8">
    <name type="scientific">Melampsora larici-populina (strain 98AG31 / pathotype 3-4-7)</name>
    <name type="common">Poplar leaf rust fungus</name>
    <dbReference type="NCBI Taxonomy" id="747676"/>
    <lineage>
        <taxon>Eukaryota</taxon>
        <taxon>Fungi</taxon>
        <taxon>Dikarya</taxon>
        <taxon>Basidiomycota</taxon>
        <taxon>Pucciniomycotina</taxon>
        <taxon>Pucciniomycetes</taxon>
        <taxon>Pucciniales</taxon>
        <taxon>Melampsoraceae</taxon>
        <taxon>Melampsora</taxon>
    </lineage>
</organism>
<evidence type="ECO:0000256" key="2">
    <source>
        <dbReference type="ARBA" id="ARBA00005466"/>
    </source>
</evidence>
<name>F4SEK7_MELLP</name>
<comment type="cofactor">
    <cofactor evidence="1">
        <name>FAD</name>
        <dbReference type="ChEBI" id="CHEBI:57692"/>
    </cofactor>
</comment>
<dbReference type="PANTHER" id="PTHR42973:SF39">
    <property type="entry name" value="FAD-BINDING PCMH-TYPE DOMAIN-CONTAINING PROTEIN"/>
    <property type="match status" value="1"/>
</dbReference>
<feature type="domain" description="FAD linked oxidase N-terminal" evidence="6">
    <location>
        <begin position="40"/>
        <end position="149"/>
    </location>
</feature>
<proteinExistence type="inferred from homology"/>
<dbReference type="InterPro" id="IPR036318">
    <property type="entry name" value="FAD-bd_PCMH-like_sf"/>
</dbReference>
<protein>
    <recommendedName>
        <fullName evidence="6">FAD linked oxidase N-terminal domain-containing protein</fullName>
    </recommendedName>
</protein>
<evidence type="ECO:0000313" key="8">
    <source>
        <dbReference type="Proteomes" id="UP000001072"/>
    </source>
</evidence>
<dbReference type="Pfam" id="PF01565">
    <property type="entry name" value="FAD_binding_4"/>
    <property type="match status" value="1"/>
</dbReference>
<keyword evidence="3" id="KW-0285">Flavoprotein</keyword>
<dbReference type="OrthoDB" id="407275at2759"/>
<gene>
    <name evidence="7" type="ORF">MELLADRAFT_114738</name>
</gene>
<evidence type="ECO:0000256" key="3">
    <source>
        <dbReference type="ARBA" id="ARBA00022630"/>
    </source>
</evidence>
<dbReference type="InterPro" id="IPR016169">
    <property type="entry name" value="FAD-bd_PCMH_sub2"/>
</dbReference>
<dbReference type="HOGENOM" id="CLU_1704634_0_0_1"/>
<dbReference type="GO" id="GO:0016491">
    <property type="term" value="F:oxidoreductase activity"/>
    <property type="evidence" value="ECO:0007669"/>
    <property type="project" value="UniProtKB-KW"/>
</dbReference>
<comment type="similarity">
    <text evidence="2">Belongs to the oxygen-dependent FAD-linked oxidoreductase family.</text>
</comment>